<organism evidence="4 5">
    <name type="scientific">Sphingomonas canadensis</name>
    <dbReference type="NCBI Taxonomy" id="1219257"/>
    <lineage>
        <taxon>Bacteria</taxon>
        <taxon>Pseudomonadati</taxon>
        <taxon>Pseudomonadota</taxon>
        <taxon>Alphaproteobacteria</taxon>
        <taxon>Sphingomonadales</taxon>
        <taxon>Sphingomonadaceae</taxon>
        <taxon>Sphingomonas</taxon>
    </lineage>
</organism>
<comment type="caution">
    <text evidence="4">The sequence shown here is derived from an EMBL/GenBank/DDBJ whole genome shotgun (WGS) entry which is preliminary data.</text>
</comment>
<keyword evidence="2" id="KW-0472">Membrane</keyword>
<reference evidence="5" key="1">
    <citation type="journal article" date="2019" name="Int. J. Syst. Evol. Microbiol.">
        <title>The Global Catalogue of Microorganisms (GCM) 10K type strain sequencing project: providing services to taxonomists for standard genome sequencing and annotation.</title>
        <authorList>
            <consortium name="The Broad Institute Genomics Platform"/>
            <consortium name="The Broad Institute Genome Sequencing Center for Infectious Disease"/>
            <person name="Wu L."/>
            <person name="Ma J."/>
        </authorList>
    </citation>
    <scope>NUCLEOTIDE SEQUENCE [LARGE SCALE GENOMIC DNA]</scope>
    <source>
        <strain evidence="5">CCUG 62982</strain>
    </source>
</reference>
<feature type="domain" description="YdbS-like PH" evidence="3">
    <location>
        <begin position="76"/>
        <end position="155"/>
    </location>
</feature>
<sequence length="498" mass="53349">MTDDSACAPGAEEPGEGPKRTAPATILIRFLKEAPSSIIGLVALLALAQRQSLGAWAVLVLLGWGVAMVLFAWLRWRSFTYEIAEGEVVIAQGLLHRSRRSIPFERIQDVSIERSPLARLLGLALVRIETGGGDKDEGKLDSVTLAEAERLRATLRGGLGRRNAAAERPASGAHPAVEEDDDADLVFATGLGRVLLAGAFNFSLIWVAAIFGVLQTFDDFIDWRGLFDAVGREVEAHSSLTELIGAAAIGIGITIGLGFVAGMARTVLRDFGFRLTHAQGRFRRTRGLLTRSEVVIDDRRIQLALLRRGLISGHLGWVGLDFQTLGGSNDTGGRQQAAPFARVKEAARVVAAAGLPRLEQPALVPVSSGHIVRAAIRHGGPLALAAGIGAIFLPPLIWLFLLLPVPVGLALLRRRNHRYGMRETSLQVMRGVLVRRCWIVPYGAVQVVSVRRGPLQRLLGTASVSVDTAGAGVAHHPNVEDLAVDDAVALARGLLERA</sequence>
<feature type="transmembrane region" description="Helical" evidence="2">
    <location>
        <begin position="243"/>
        <end position="264"/>
    </location>
</feature>
<evidence type="ECO:0000256" key="2">
    <source>
        <dbReference type="SAM" id="Phobius"/>
    </source>
</evidence>
<dbReference type="Proteomes" id="UP001596977">
    <property type="component" value="Unassembled WGS sequence"/>
</dbReference>
<feature type="domain" description="YdbS-like PH" evidence="3">
    <location>
        <begin position="415"/>
        <end position="492"/>
    </location>
</feature>
<dbReference type="Pfam" id="PF03703">
    <property type="entry name" value="bPH_2"/>
    <property type="match status" value="2"/>
</dbReference>
<dbReference type="RefSeq" id="WP_264946099.1">
    <property type="nucleotide sequence ID" value="NZ_JAPDRA010000011.1"/>
</dbReference>
<feature type="transmembrane region" description="Helical" evidence="2">
    <location>
        <begin position="382"/>
        <end position="412"/>
    </location>
</feature>
<dbReference type="PIRSF" id="PIRSF026631">
    <property type="entry name" value="UCP026631"/>
    <property type="match status" value="1"/>
</dbReference>
<protein>
    <submittedName>
        <fullName evidence="4">PH domain-containing protein</fullName>
    </submittedName>
</protein>
<evidence type="ECO:0000313" key="4">
    <source>
        <dbReference type="EMBL" id="MFD0948282.1"/>
    </source>
</evidence>
<feature type="transmembrane region" description="Helical" evidence="2">
    <location>
        <begin position="54"/>
        <end position="74"/>
    </location>
</feature>
<keyword evidence="5" id="KW-1185">Reference proteome</keyword>
<feature type="transmembrane region" description="Helical" evidence="2">
    <location>
        <begin position="194"/>
        <end position="214"/>
    </location>
</feature>
<evidence type="ECO:0000313" key="5">
    <source>
        <dbReference type="Proteomes" id="UP001596977"/>
    </source>
</evidence>
<keyword evidence="2" id="KW-0812">Transmembrane</keyword>
<dbReference type="PANTHER" id="PTHR34473">
    <property type="entry name" value="UPF0699 TRANSMEMBRANE PROTEIN YDBS"/>
    <property type="match status" value="1"/>
</dbReference>
<name>A0ABW3HAT5_9SPHN</name>
<proteinExistence type="predicted"/>
<keyword evidence="2" id="KW-1133">Transmembrane helix</keyword>
<gene>
    <name evidence="4" type="ORF">ACFQ1E_18225</name>
</gene>
<evidence type="ECO:0000259" key="3">
    <source>
        <dbReference type="Pfam" id="PF03703"/>
    </source>
</evidence>
<dbReference type="EMBL" id="JBHTJG010000011">
    <property type="protein sequence ID" value="MFD0948282.1"/>
    <property type="molecule type" value="Genomic_DNA"/>
</dbReference>
<feature type="region of interest" description="Disordered" evidence="1">
    <location>
        <begin position="1"/>
        <end position="20"/>
    </location>
</feature>
<dbReference type="InterPro" id="IPR005182">
    <property type="entry name" value="YdbS-like_PH"/>
</dbReference>
<dbReference type="PANTHER" id="PTHR34473:SF2">
    <property type="entry name" value="UPF0699 TRANSMEMBRANE PROTEIN YDBT"/>
    <property type="match status" value="1"/>
</dbReference>
<accession>A0ABW3HAT5</accession>
<dbReference type="InterPro" id="IPR014529">
    <property type="entry name" value="UCP026631"/>
</dbReference>
<evidence type="ECO:0000256" key="1">
    <source>
        <dbReference type="SAM" id="MobiDB-lite"/>
    </source>
</evidence>